<reference evidence="1" key="2">
    <citation type="submission" date="2022-06" db="UniProtKB">
        <authorList>
            <consortium name="EnsemblMetazoa"/>
        </authorList>
    </citation>
    <scope>IDENTIFICATION</scope>
    <source>
        <strain evidence="1">PS312</strain>
    </source>
</reference>
<accession>A0A2A6BJW5</accession>
<keyword evidence="2" id="KW-1185">Reference proteome</keyword>
<dbReference type="AlphaFoldDB" id="A0A2A6BJW5"/>
<dbReference type="Proteomes" id="UP000005239">
    <property type="component" value="Unassembled WGS sequence"/>
</dbReference>
<organism evidence="1 2">
    <name type="scientific">Pristionchus pacificus</name>
    <name type="common">Parasitic nematode worm</name>
    <dbReference type="NCBI Taxonomy" id="54126"/>
    <lineage>
        <taxon>Eukaryota</taxon>
        <taxon>Metazoa</taxon>
        <taxon>Ecdysozoa</taxon>
        <taxon>Nematoda</taxon>
        <taxon>Chromadorea</taxon>
        <taxon>Rhabditida</taxon>
        <taxon>Rhabditina</taxon>
        <taxon>Diplogasteromorpha</taxon>
        <taxon>Diplogasteroidea</taxon>
        <taxon>Neodiplogasteridae</taxon>
        <taxon>Pristionchus</taxon>
    </lineage>
</organism>
<dbReference type="Pfam" id="PF05753">
    <property type="entry name" value="TRAP_beta"/>
    <property type="match status" value="1"/>
</dbReference>
<evidence type="ECO:0000313" key="2">
    <source>
        <dbReference type="Proteomes" id="UP000005239"/>
    </source>
</evidence>
<name>A0A2A6BJW5_PRIPA</name>
<gene>
    <name evidence="1" type="primary">WBGene00098766</name>
</gene>
<proteinExistence type="predicted"/>
<dbReference type="PANTHER" id="PTHR12861">
    <property type="entry name" value="TRANSLOCON-ASSOCIATED PROTEIN, BETA SUBUNIT PRECURSOR TRAP-BETA SIGNAL SEQUENCE RECEPTOR BETA SUBUNIT"/>
    <property type="match status" value="1"/>
</dbReference>
<evidence type="ECO:0000313" key="1">
    <source>
        <dbReference type="EnsemblMetazoa" id="PPA09212.1"/>
    </source>
</evidence>
<dbReference type="EnsemblMetazoa" id="PPA09212.1">
    <property type="protein sequence ID" value="PPA09212.1"/>
    <property type="gene ID" value="WBGene00098766"/>
</dbReference>
<sequence>ARVTTGLLVIPLPLSNGIFLCIAYSYVSSLAIIRGAVYIALSETISLCSSTIVRDRDAPGSRVAVRLNLFRVIVPGAPYRNQTARELKASLGVVRETRFLHLRMFLLFVLVATAFASSEEDPQGAWLLASKTPQSVYGVEGMDYVVEYGLYNVGDRPAVKITLDDRNSYPSTYFEAVRGMLQVNVERLNPGENFTHAVVLRPTHPGLFNFTAAQITYRPDLNSNQIRSGLTTTPGEAYVYRLVEYERRFASKFQYFGIFFLMMAPFTLGAFLLYVNSLRQHFVEEPTAVAKKTTKAH</sequence>
<protein>
    <submittedName>
        <fullName evidence="1">Trap-2</fullName>
    </submittedName>
</protein>
<accession>A0A8R1U709</accession>
<dbReference type="OrthoDB" id="5860827at2759"/>
<reference evidence="2" key="1">
    <citation type="journal article" date="2008" name="Nat. Genet.">
        <title>The Pristionchus pacificus genome provides a unique perspective on nematode lifestyle and parasitism.</title>
        <authorList>
            <person name="Dieterich C."/>
            <person name="Clifton S.W."/>
            <person name="Schuster L.N."/>
            <person name="Chinwalla A."/>
            <person name="Delehaunty K."/>
            <person name="Dinkelacker I."/>
            <person name="Fulton L."/>
            <person name="Fulton R."/>
            <person name="Godfrey J."/>
            <person name="Minx P."/>
            <person name="Mitreva M."/>
            <person name="Roeseler W."/>
            <person name="Tian H."/>
            <person name="Witte H."/>
            <person name="Yang S.P."/>
            <person name="Wilson R.K."/>
            <person name="Sommer R.J."/>
        </authorList>
    </citation>
    <scope>NUCLEOTIDE SEQUENCE [LARGE SCALE GENOMIC DNA]</scope>
    <source>
        <strain evidence="2">PS312</strain>
    </source>
</reference>
<dbReference type="PANTHER" id="PTHR12861:SF3">
    <property type="entry name" value="TRANSLOCON-ASSOCIATED PROTEIN SUBUNIT BETA"/>
    <property type="match status" value="1"/>
</dbReference>